<dbReference type="EMBL" id="CAACVG010001059">
    <property type="protein sequence ID" value="VEN34881.1"/>
    <property type="molecule type" value="Genomic_DNA"/>
</dbReference>
<evidence type="ECO:0000313" key="3">
    <source>
        <dbReference type="Proteomes" id="UP000410492"/>
    </source>
</evidence>
<evidence type="ECO:0000313" key="2">
    <source>
        <dbReference type="EMBL" id="VEN34881.1"/>
    </source>
</evidence>
<feature type="non-terminal residue" evidence="2">
    <location>
        <position position="86"/>
    </location>
</feature>
<sequence length="86" mass="10403">MMIISLIFFSLFFPIFSKVCKFVLIFPGLPIFFLFSTSSRLLFEFYRFFGLVSRFLIYPVLFDFSLFLPVTLNLYTFCRMIFCYFN</sequence>
<dbReference type="OrthoDB" id="8179031at2759"/>
<keyword evidence="1" id="KW-1133">Transmembrane helix</keyword>
<keyword evidence="1" id="KW-0472">Membrane</keyword>
<evidence type="ECO:0000256" key="1">
    <source>
        <dbReference type="SAM" id="Phobius"/>
    </source>
</evidence>
<proteinExistence type="predicted"/>
<name>A0A653BH60_CALMS</name>
<protein>
    <submittedName>
        <fullName evidence="2">Uncharacterized protein</fullName>
    </submittedName>
</protein>
<dbReference type="AlphaFoldDB" id="A0A653BH60"/>
<keyword evidence="1" id="KW-0812">Transmembrane</keyword>
<reference evidence="2 3" key="1">
    <citation type="submission" date="2019-01" db="EMBL/GenBank/DDBJ databases">
        <authorList>
            <person name="Sayadi A."/>
        </authorList>
    </citation>
    <scope>NUCLEOTIDE SEQUENCE [LARGE SCALE GENOMIC DNA]</scope>
</reference>
<feature type="transmembrane region" description="Helical" evidence="1">
    <location>
        <begin position="55"/>
        <end position="75"/>
    </location>
</feature>
<dbReference type="Proteomes" id="UP000410492">
    <property type="component" value="Unassembled WGS sequence"/>
</dbReference>
<keyword evidence="3" id="KW-1185">Reference proteome</keyword>
<accession>A0A653BH60</accession>
<organism evidence="2 3">
    <name type="scientific">Callosobruchus maculatus</name>
    <name type="common">Southern cowpea weevil</name>
    <name type="synonym">Pulse bruchid</name>
    <dbReference type="NCBI Taxonomy" id="64391"/>
    <lineage>
        <taxon>Eukaryota</taxon>
        <taxon>Metazoa</taxon>
        <taxon>Ecdysozoa</taxon>
        <taxon>Arthropoda</taxon>
        <taxon>Hexapoda</taxon>
        <taxon>Insecta</taxon>
        <taxon>Pterygota</taxon>
        <taxon>Neoptera</taxon>
        <taxon>Endopterygota</taxon>
        <taxon>Coleoptera</taxon>
        <taxon>Polyphaga</taxon>
        <taxon>Cucujiformia</taxon>
        <taxon>Chrysomeloidea</taxon>
        <taxon>Chrysomelidae</taxon>
        <taxon>Bruchinae</taxon>
        <taxon>Bruchini</taxon>
        <taxon>Callosobruchus</taxon>
    </lineage>
</organism>
<gene>
    <name evidence="2" type="ORF">CALMAC_LOCUS942</name>
</gene>